<accession>A0A834TZR3</accession>
<evidence type="ECO:0000313" key="3">
    <source>
        <dbReference type="Proteomes" id="UP000634136"/>
    </source>
</evidence>
<name>A0A834TZR3_9FABA</name>
<proteinExistence type="predicted"/>
<feature type="region of interest" description="Disordered" evidence="1">
    <location>
        <begin position="1"/>
        <end position="128"/>
    </location>
</feature>
<dbReference type="EMBL" id="JAAIUW010000006">
    <property type="protein sequence ID" value="KAF7826829.1"/>
    <property type="molecule type" value="Genomic_DNA"/>
</dbReference>
<feature type="compositionally biased region" description="Acidic residues" evidence="1">
    <location>
        <begin position="52"/>
        <end position="64"/>
    </location>
</feature>
<gene>
    <name evidence="2" type="ORF">G2W53_017993</name>
</gene>
<keyword evidence="3" id="KW-1185">Reference proteome</keyword>
<comment type="caution">
    <text evidence="2">The sequence shown here is derived from an EMBL/GenBank/DDBJ whole genome shotgun (WGS) entry which is preliminary data.</text>
</comment>
<dbReference type="Proteomes" id="UP000634136">
    <property type="component" value="Unassembled WGS sequence"/>
</dbReference>
<dbReference type="AlphaFoldDB" id="A0A834TZR3"/>
<organism evidence="2 3">
    <name type="scientific">Senna tora</name>
    <dbReference type="NCBI Taxonomy" id="362788"/>
    <lineage>
        <taxon>Eukaryota</taxon>
        <taxon>Viridiplantae</taxon>
        <taxon>Streptophyta</taxon>
        <taxon>Embryophyta</taxon>
        <taxon>Tracheophyta</taxon>
        <taxon>Spermatophyta</taxon>
        <taxon>Magnoliopsida</taxon>
        <taxon>eudicotyledons</taxon>
        <taxon>Gunneridae</taxon>
        <taxon>Pentapetalae</taxon>
        <taxon>rosids</taxon>
        <taxon>fabids</taxon>
        <taxon>Fabales</taxon>
        <taxon>Fabaceae</taxon>
        <taxon>Caesalpinioideae</taxon>
        <taxon>Cassia clade</taxon>
        <taxon>Senna</taxon>
    </lineage>
</organism>
<protein>
    <submittedName>
        <fullName evidence="2">Uncharacterized protein</fullName>
    </submittedName>
</protein>
<reference evidence="2" key="1">
    <citation type="submission" date="2020-09" db="EMBL/GenBank/DDBJ databases">
        <title>Genome-Enabled Discovery of Anthraquinone Biosynthesis in Senna tora.</title>
        <authorList>
            <person name="Kang S.-H."/>
            <person name="Pandey R.P."/>
            <person name="Lee C.-M."/>
            <person name="Sim J.-S."/>
            <person name="Jeong J.-T."/>
            <person name="Choi B.-S."/>
            <person name="Jung M."/>
            <person name="Ginzburg D."/>
            <person name="Zhao K."/>
            <person name="Won S.Y."/>
            <person name="Oh T.-J."/>
            <person name="Yu Y."/>
            <person name="Kim N.-H."/>
            <person name="Lee O.R."/>
            <person name="Lee T.-H."/>
            <person name="Bashyal P."/>
            <person name="Kim T.-S."/>
            <person name="Lee W.-H."/>
            <person name="Kawkins C."/>
            <person name="Kim C.-K."/>
            <person name="Kim J.S."/>
            <person name="Ahn B.O."/>
            <person name="Rhee S.Y."/>
            <person name="Sohng J.K."/>
        </authorList>
    </citation>
    <scope>NUCLEOTIDE SEQUENCE</scope>
    <source>
        <tissue evidence="2">Leaf</tissue>
    </source>
</reference>
<sequence>MANPIPGQVRPGQGEDHHRPPDDDGGLDQSKKKARKEPGSFSGTESRKSWEEEWMEGNQGEEDGAGSKKSYRDAVRNPNRSLNFDEEEKSDHQEATQEDEAEDEKQEDSDSSSEEPIDPADSSGNNSITIDRDVFDRLNFTLSYKEWKRLCKPFRKLLIIKLLGKTIGFKFLLRKYYVHGRARKIEYEGLHLICFECRVYGHDLEYCPIRKAR</sequence>
<evidence type="ECO:0000256" key="1">
    <source>
        <dbReference type="SAM" id="MobiDB-lite"/>
    </source>
</evidence>
<feature type="compositionally biased region" description="Basic and acidic residues" evidence="1">
    <location>
        <begin position="13"/>
        <end position="22"/>
    </location>
</feature>
<evidence type="ECO:0000313" key="2">
    <source>
        <dbReference type="EMBL" id="KAF7826829.1"/>
    </source>
</evidence>
<feature type="compositionally biased region" description="Acidic residues" evidence="1">
    <location>
        <begin position="96"/>
        <end position="118"/>
    </location>
</feature>